<dbReference type="Pfam" id="PF04810">
    <property type="entry name" value="zf-Sec23_Sec24"/>
    <property type="match status" value="1"/>
</dbReference>
<evidence type="ECO:0000256" key="1">
    <source>
        <dbReference type="ARBA" id="ARBA00004299"/>
    </source>
</evidence>
<feature type="domain" description="Zinc finger Sec23/Sec24-type" evidence="14">
    <location>
        <begin position="44"/>
        <end position="81"/>
    </location>
</feature>
<dbReference type="InterPro" id="IPR006896">
    <property type="entry name" value="Sec23/24_trunk_dom"/>
</dbReference>
<dbReference type="Gene3D" id="3.40.20.10">
    <property type="entry name" value="Severin"/>
    <property type="match status" value="1"/>
</dbReference>
<dbReference type="GO" id="GO:0070971">
    <property type="term" value="C:endoplasmic reticulum exit site"/>
    <property type="evidence" value="ECO:0007669"/>
    <property type="project" value="TreeGrafter"/>
</dbReference>
<feature type="domain" description="Sec23/Sec24 beta-sandwich" evidence="17">
    <location>
        <begin position="414"/>
        <end position="536"/>
    </location>
</feature>
<sequence length="854" mass="95897">MASIDFNWNVFPSTKLEERHMVTPLGCMITPFAKLAASLLDSEPLPCSLCGAYLNAYAQKDYVHRTWRCPMCSKATSLPTNFKGQDCEGGTSHYTSDFLLPSDISLHSRSHDGNLVFALVIDLYQHTDSLQLHEFNHLKQVIAENLMRLPPNSRVLLVTFSDSVKVHKSRYESIVEIFPDALHGKGEDWSTLFANDSLLVDLKARLFPGADVPSQNRDDRATLLLFWDSYEELIAYIESLKPKLTHSYKPDRATGLAMFITILICSSFTAKNSYGKILAFFSGPASSGPGAIVYPNETIRLHKDISNLRAPHFASASKFYKALGHCSVGISLHNSFVSAYSTTGKVVDFVIPENASGFSIDIYTGSLDQVGIYEMRAMVSSSGGVLVITDSFTSAYFRNSLERNLQQFYKQKQNCKLKVLTSPGIKIMRLVGNCTELQSSYQTTKHRVLHCEKISDTVTKFDSSLRKRNDTNQWHLGSVSPSGTFAIFFEMQTAHSSRSTALAALPAEIFIQFQFRYWDSDLKAPKLRVVTIRRPTMRGVGITLSKQAPISLTGSEFPENDTLKQVKFYEGFDAKAWVILLARLVISKLDTSLGFDLFDDVVTEVDNCIVKILKYFGGVEASHTSYDNPLAKMSQGYIISDRCASLPTLAYNLRRNSQLLNIFNSSPDETALNHHTFMTLDLSDSCRFLSPALYRVKDGQLVSLPVERVSLESETEQTYFVLDCVSQVIVFNQFILPSEKLPLHHSENDPGILAHTSAELKTVLLLLDSNLLHNRDLPAKLIVTQRNHSQARYLMAWLCKSLEETREPRAIVSWWGTFKRLVLANKPPSLDVDFDHYYNHILSRVRATSADADF</sequence>
<dbReference type="InterPro" id="IPR036465">
    <property type="entry name" value="vWFA_dom_sf"/>
</dbReference>
<evidence type="ECO:0000259" key="14">
    <source>
        <dbReference type="Pfam" id="PF04810"/>
    </source>
</evidence>
<feature type="domain" description="Sec23/Sec24 trunk" evidence="15">
    <location>
        <begin position="115"/>
        <end position="325"/>
    </location>
</feature>
<comment type="similarity">
    <text evidence="3 13">Belongs to the SEC23/SEC24 family. SEC23 subfamily.</text>
</comment>
<dbReference type="InterPro" id="IPR036174">
    <property type="entry name" value="Znf_Sec23_Sec24_sf"/>
</dbReference>
<dbReference type="PANTHER" id="PTHR11141">
    <property type="entry name" value="PROTEIN TRANSPORT PROTEIN SEC23"/>
    <property type="match status" value="1"/>
</dbReference>
<name>A0A4P6XJX4_9ASCO</name>
<dbReference type="InterPro" id="IPR029006">
    <property type="entry name" value="ADF-H/Gelsolin-like_dom_sf"/>
</dbReference>
<comment type="function">
    <text evidence="13">Component of the coat protein complex II (COPII) which promotes the formation of transport vesicles from the endoplasmic reticulum (ER). The coat has two main functions, the physical deformation of the endoplasmic reticulum membrane into vesicles and the selection of cargo molecules.</text>
</comment>
<evidence type="ECO:0000256" key="6">
    <source>
        <dbReference type="ARBA" id="ARBA00022824"/>
    </source>
</evidence>
<evidence type="ECO:0000256" key="7">
    <source>
        <dbReference type="ARBA" id="ARBA00022833"/>
    </source>
</evidence>
<dbReference type="Proteomes" id="UP000292447">
    <property type="component" value="Chromosome II"/>
</dbReference>
<evidence type="ECO:0000259" key="15">
    <source>
        <dbReference type="Pfam" id="PF04811"/>
    </source>
</evidence>
<evidence type="ECO:0000256" key="3">
    <source>
        <dbReference type="ARBA" id="ARBA00009210"/>
    </source>
</evidence>
<dbReference type="InterPro" id="IPR006895">
    <property type="entry name" value="Znf_Sec23_Sec24"/>
</dbReference>
<dbReference type="GO" id="GO:0030127">
    <property type="term" value="C:COPII vesicle coat"/>
    <property type="evidence" value="ECO:0007669"/>
    <property type="project" value="InterPro"/>
</dbReference>
<evidence type="ECO:0000256" key="10">
    <source>
        <dbReference type="ARBA" id="ARBA00023034"/>
    </source>
</evidence>
<dbReference type="Pfam" id="PF08033">
    <property type="entry name" value="Sec23_BS"/>
    <property type="match status" value="1"/>
</dbReference>
<dbReference type="GO" id="GO:0006886">
    <property type="term" value="P:intracellular protein transport"/>
    <property type="evidence" value="ECO:0007669"/>
    <property type="project" value="InterPro"/>
</dbReference>
<keyword evidence="6 13" id="KW-0256">Endoplasmic reticulum</keyword>
<keyword evidence="5 13" id="KW-0479">Metal-binding</keyword>
<keyword evidence="7 13" id="KW-0862">Zinc</keyword>
<dbReference type="InterPro" id="IPR012990">
    <property type="entry name" value="Beta-sandwich_Sec23_24"/>
</dbReference>
<dbReference type="GO" id="GO:0000139">
    <property type="term" value="C:Golgi membrane"/>
    <property type="evidence" value="ECO:0007669"/>
    <property type="project" value="UniProtKB-SubCell"/>
</dbReference>
<keyword evidence="4 13" id="KW-0813">Transport</keyword>
<reference evidence="19" key="1">
    <citation type="submission" date="2019-03" db="EMBL/GenBank/DDBJ databases">
        <title>Snf2 controls pulcherriminic acid biosynthesis and connects pigmentation and antifungal activity of the yeast Metschnikowia pulcherrima.</title>
        <authorList>
            <person name="Gore-Lloyd D."/>
            <person name="Sumann I."/>
            <person name="Brachmann A.O."/>
            <person name="Schneeberger K."/>
            <person name="Ortiz-Merino R.A."/>
            <person name="Moreno-Beltran M."/>
            <person name="Schlaefli M."/>
            <person name="Kirner P."/>
            <person name="Santos Kron A."/>
            <person name="Wolfe K.H."/>
            <person name="Piel J."/>
            <person name="Ahrens C.H."/>
            <person name="Henk D."/>
            <person name="Freimoser F.M."/>
        </authorList>
    </citation>
    <scope>NUCLEOTIDE SEQUENCE [LARGE SCALE GENOMIC DNA]</scope>
    <source>
        <strain evidence="19">APC 1.2</strain>
    </source>
</reference>
<dbReference type="GO" id="GO:0008270">
    <property type="term" value="F:zinc ion binding"/>
    <property type="evidence" value="ECO:0007669"/>
    <property type="project" value="InterPro"/>
</dbReference>
<evidence type="ECO:0000256" key="2">
    <source>
        <dbReference type="ARBA" id="ARBA00004397"/>
    </source>
</evidence>
<evidence type="ECO:0000256" key="5">
    <source>
        <dbReference type="ARBA" id="ARBA00022723"/>
    </source>
</evidence>
<proteinExistence type="inferred from homology"/>
<dbReference type="GO" id="GO:0005789">
    <property type="term" value="C:endoplasmic reticulum membrane"/>
    <property type="evidence" value="ECO:0007669"/>
    <property type="project" value="UniProtKB-SubCell"/>
</dbReference>
<evidence type="ECO:0000256" key="4">
    <source>
        <dbReference type="ARBA" id="ARBA00022448"/>
    </source>
</evidence>
<evidence type="ECO:0000256" key="12">
    <source>
        <dbReference type="ARBA" id="ARBA00023329"/>
    </source>
</evidence>
<dbReference type="AlphaFoldDB" id="A0A4P6XJX4"/>
<dbReference type="SUPFAM" id="SSF81995">
    <property type="entry name" value="beta-sandwich domain of Sec23/24"/>
    <property type="match status" value="1"/>
</dbReference>
<keyword evidence="8 13" id="KW-0931">ER-Golgi transport</keyword>
<dbReference type="Gene3D" id="1.20.120.730">
    <property type="entry name" value="Sec23/Sec24 helical domain"/>
    <property type="match status" value="1"/>
</dbReference>
<comment type="subcellular location">
    <subcellularLocation>
        <location evidence="13">Cytoplasm</location>
    </subcellularLocation>
    <subcellularLocation>
        <location evidence="1 13">Cytoplasmic vesicle</location>
        <location evidence="1 13">COPII-coated vesicle membrane</location>
        <topology evidence="1 13">Peripheral membrane protein</topology>
        <orientation evidence="1 13">Cytoplasmic side</orientation>
    </subcellularLocation>
    <subcellularLocation>
        <location evidence="2 13">Endoplasmic reticulum membrane</location>
        <topology evidence="2 13">Peripheral membrane protein</topology>
        <orientation evidence="2 13">Cytoplasmic side</orientation>
    </subcellularLocation>
    <subcellularLocation>
        <location evidence="13">Golgi apparatus membrane</location>
        <topology evidence="13">Peripheral membrane protein</topology>
        <orientation evidence="13">Cytoplasmic side</orientation>
    </subcellularLocation>
</comment>
<dbReference type="GO" id="GO:0005096">
    <property type="term" value="F:GTPase activator activity"/>
    <property type="evidence" value="ECO:0007669"/>
    <property type="project" value="TreeGrafter"/>
</dbReference>
<evidence type="ECO:0000256" key="13">
    <source>
        <dbReference type="RuleBase" id="RU365030"/>
    </source>
</evidence>
<dbReference type="Pfam" id="PF04815">
    <property type="entry name" value="Sec23_helical"/>
    <property type="match status" value="1"/>
</dbReference>
<evidence type="ECO:0000259" key="17">
    <source>
        <dbReference type="Pfam" id="PF08033"/>
    </source>
</evidence>
<dbReference type="SUPFAM" id="SSF81811">
    <property type="entry name" value="Helical domain of Sec23/24"/>
    <property type="match status" value="1"/>
</dbReference>
<dbReference type="STRING" id="2163413.A0A4P6XJX4"/>
<dbReference type="SUPFAM" id="SSF53300">
    <property type="entry name" value="vWA-like"/>
    <property type="match status" value="1"/>
</dbReference>
<gene>
    <name evidence="18" type="primary">MPUL0B08290</name>
    <name evidence="18" type="ORF">METSCH_B08290</name>
</gene>
<evidence type="ECO:0000256" key="11">
    <source>
        <dbReference type="ARBA" id="ARBA00023136"/>
    </source>
</evidence>
<keyword evidence="9 13" id="KW-0653">Protein transport</keyword>
<feature type="domain" description="Sec23/Sec24 trunk" evidence="15">
    <location>
        <begin position="355"/>
        <end position="405"/>
    </location>
</feature>
<evidence type="ECO:0000256" key="8">
    <source>
        <dbReference type="ARBA" id="ARBA00022892"/>
    </source>
</evidence>
<dbReference type="InterPro" id="IPR037364">
    <property type="entry name" value="Sec23"/>
</dbReference>
<dbReference type="Pfam" id="PF04811">
    <property type="entry name" value="Sec23_trunk"/>
    <property type="match status" value="2"/>
</dbReference>
<keyword evidence="11 13" id="KW-0472">Membrane</keyword>
<dbReference type="InterPro" id="IPR006900">
    <property type="entry name" value="Sec23/24_helical_dom"/>
</dbReference>
<keyword evidence="13" id="KW-0963">Cytoplasm</keyword>
<keyword evidence="12 13" id="KW-0968">Cytoplasmic vesicle</keyword>
<dbReference type="PANTHER" id="PTHR11141:SF0">
    <property type="entry name" value="PROTEIN TRANSPORT PROTEIN SEC23"/>
    <property type="match status" value="1"/>
</dbReference>
<evidence type="ECO:0000256" key="9">
    <source>
        <dbReference type="ARBA" id="ARBA00022927"/>
    </source>
</evidence>
<dbReference type="Gene3D" id="2.60.40.1670">
    <property type="entry name" value="beta-sandwich domain of Sec23/24"/>
    <property type="match status" value="2"/>
</dbReference>
<protein>
    <recommendedName>
        <fullName evidence="13">Protein transport protein SEC23</fullName>
    </recommendedName>
</protein>
<dbReference type="Gene3D" id="3.40.50.410">
    <property type="entry name" value="von Willebrand factor, type A domain"/>
    <property type="match status" value="1"/>
</dbReference>
<feature type="domain" description="Sec23/Sec24 helical" evidence="16">
    <location>
        <begin position="573"/>
        <end position="686"/>
    </location>
</feature>
<keyword evidence="19" id="KW-1185">Reference proteome</keyword>
<evidence type="ECO:0000313" key="18">
    <source>
        <dbReference type="EMBL" id="QBM87622.1"/>
    </source>
</evidence>
<dbReference type="SUPFAM" id="SSF82919">
    <property type="entry name" value="Zn-finger domain of Sec23/24"/>
    <property type="match status" value="1"/>
</dbReference>
<evidence type="ECO:0000313" key="19">
    <source>
        <dbReference type="Proteomes" id="UP000292447"/>
    </source>
</evidence>
<dbReference type="GO" id="GO:0090110">
    <property type="term" value="P:COPII-coated vesicle cargo loading"/>
    <property type="evidence" value="ECO:0007669"/>
    <property type="project" value="TreeGrafter"/>
</dbReference>
<dbReference type="EMBL" id="CP034457">
    <property type="protein sequence ID" value="QBM87622.1"/>
    <property type="molecule type" value="Genomic_DNA"/>
</dbReference>
<keyword evidence="10 13" id="KW-0333">Golgi apparatus</keyword>
<dbReference type="InterPro" id="IPR036175">
    <property type="entry name" value="Sec23/24_helical_dom_sf"/>
</dbReference>
<organism evidence="18 19">
    <name type="scientific">Metschnikowia aff. pulcherrima</name>
    <dbReference type="NCBI Taxonomy" id="2163413"/>
    <lineage>
        <taxon>Eukaryota</taxon>
        <taxon>Fungi</taxon>
        <taxon>Dikarya</taxon>
        <taxon>Ascomycota</taxon>
        <taxon>Saccharomycotina</taxon>
        <taxon>Pichiomycetes</taxon>
        <taxon>Metschnikowiaceae</taxon>
        <taxon>Metschnikowia</taxon>
    </lineage>
</organism>
<accession>A0A4P6XJX4</accession>
<evidence type="ECO:0000259" key="16">
    <source>
        <dbReference type="Pfam" id="PF04815"/>
    </source>
</evidence>